<comment type="caution">
    <text evidence="3">The sequence shown here is derived from an EMBL/GenBank/DDBJ whole genome shotgun (WGS) entry which is preliminary data.</text>
</comment>
<feature type="compositionally biased region" description="Basic and acidic residues" evidence="1">
    <location>
        <begin position="11"/>
        <end position="26"/>
    </location>
</feature>
<feature type="compositionally biased region" description="Polar residues" evidence="1">
    <location>
        <begin position="159"/>
        <end position="169"/>
    </location>
</feature>
<feature type="compositionally biased region" description="Basic and acidic residues" evidence="1">
    <location>
        <begin position="480"/>
        <end position="502"/>
    </location>
</feature>
<dbReference type="InterPro" id="IPR012417">
    <property type="entry name" value="CaM-bd_dom_pln"/>
</dbReference>
<feature type="compositionally biased region" description="Low complexity" evidence="1">
    <location>
        <begin position="96"/>
        <end position="108"/>
    </location>
</feature>
<feature type="region of interest" description="Disordered" evidence="1">
    <location>
        <begin position="480"/>
        <end position="503"/>
    </location>
</feature>
<sequence>MAEENTMNQLKSEKNEPEDVDEKANPNERLIITKIPPKIRSRYLGSPKGSCHDLCKYGIQHANEAKPWSPAKKRNTKKESNTKVSEENATSLVWAKKSGSGSKSTQTSKLEKINTPVDIKEVAHDKIVTSEKKSPPLEETNVSLEHNNSDIKQAHSEPSPLQVQEYSRSQTKRETIKNKSPSGSSSRKETESRSKQTRTSSIGGKEKSTSPSPPLSSKHNMKKPSSISSKSAKNLKKVSSQKNHENVEQKGNSQDKIGHVIEPASSNSSEETTPASYATKLSSSSPPSENKSFEQTSTQTGKSGVSSSSRKGLRSMVGNKGKINTRSVLKSPSMLSSVSSSNKSNKSGHGHQGENAKVVYKIKPKMSTLVGAANKVITNRKLTFRRGKVIELQPQGNNIPKRLKFKPARILGDDIRRDIKSARRRTITDNKVVVGGGGGGGGGDVNAANIKPEKVVVKLQTVEGSKRRIVGKKLGEERSKIERSKSGSEKVVLRHQSAEGKKHNPRLYNNVIEETASMLSELRKSKVKALVGAFETVISLDSPRESSAGEVNSAC</sequence>
<gene>
    <name evidence="3" type="ORF">VNO77_24507</name>
</gene>
<feature type="compositionally biased region" description="Polar residues" evidence="1">
    <location>
        <begin position="1"/>
        <end position="10"/>
    </location>
</feature>
<dbReference type="Proteomes" id="UP001367508">
    <property type="component" value="Unassembled WGS sequence"/>
</dbReference>
<accession>A0AAN9QCP3</accession>
<evidence type="ECO:0000313" key="3">
    <source>
        <dbReference type="EMBL" id="KAK7330317.1"/>
    </source>
</evidence>
<evidence type="ECO:0000259" key="2">
    <source>
        <dbReference type="SMART" id="SM01054"/>
    </source>
</evidence>
<protein>
    <recommendedName>
        <fullName evidence="2">Calmodulin-binding domain-containing protein</fullName>
    </recommendedName>
</protein>
<organism evidence="3 4">
    <name type="scientific">Canavalia gladiata</name>
    <name type="common">Sword bean</name>
    <name type="synonym">Dolichos gladiatus</name>
    <dbReference type="NCBI Taxonomy" id="3824"/>
    <lineage>
        <taxon>Eukaryota</taxon>
        <taxon>Viridiplantae</taxon>
        <taxon>Streptophyta</taxon>
        <taxon>Embryophyta</taxon>
        <taxon>Tracheophyta</taxon>
        <taxon>Spermatophyta</taxon>
        <taxon>Magnoliopsida</taxon>
        <taxon>eudicotyledons</taxon>
        <taxon>Gunneridae</taxon>
        <taxon>Pentapetalae</taxon>
        <taxon>rosids</taxon>
        <taxon>fabids</taxon>
        <taxon>Fabales</taxon>
        <taxon>Fabaceae</taxon>
        <taxon>Papilionoideae</taxon>
        <taxon>50 kb inversion clade</taxon>
        <taxon>NPAAA clade</taxon>
        <taxon>indigoferoid/millettioid clade</taxon>
        <taxon>Phaseoleae</taxon>
        <taxon>Canavalia</taxon>
    </lineage>
</organism>
<dbReference type="GO" id="GO:0005516">
    <property type="term" value="F:calmodulin binding"/>
    <property type="evidence" value="ECO:0007669"/>
    <property type="project" value="InterPro"/>
</dbReference>
<name>A0AAN9QCP3_CANGL</name>
<proteinExistence type="predicted"/>
<feature type="compositionally biased region" description="Basic and acidic residues" evidence="1">
    <location>
        <begin position="77"/>
        <end position="86"/>
    </location>
</feature>
<keyword evidence="4" id="KW-1185">Reference proteome</keyword>
<feature type="compositionally biased region" description="Low complexity" evidence="1">
    <location>
        <begin position="223"/>
        <end position="232"/>
    </location>
</feature>
<feature type="compositionally biased region" description="Polar residues" evidence="1">
    <location>
        <begin position="264"/>
        <end position="281"/>
    </location>
</feature>
<feature type="compositionally biased region" description="Low complexity" evidence="1">
    <location>
        <begin position="295"/>
        <end position="310"/>
    </location>
</feature>
<evidence type="ECO:0000313" key="4">
    <source>
        <dbReference type="Proteomes" id="UP001367508"/>
    </source>
</evidence>
<feature type="region of interest" description="Disordered" evidence="1">
    <location>
        <begin position="62"/>
        <end position="355"/>
    </location>
</feature>
<feature type="region of interest" description="Disordered" evidence="1">
    <location>
        <begin position="1"/>
        <end position="33"/>
    </location>
</feature>
<dbReference type="EMBL" id="JAYMYQ010000005">
    <property type="protein sequence ID" value="KAK7330317.1"/>
    <property type="molecule type" value="Genomic_DNA"/>
</dbReference>
<feature type="compositionally biased region" description="Basic and acidic residues" evidence="1">
    <location>
        <begin position="118"/>
        <end position="136"/>
    </location>
</feature>
<evidence type="ECO:0000256" key="1">
    <source>
        <dbReference type="SAM" id="MobiDB-lite"/>
    </source>
</evidence>
<dbReference type="PANTHER" id="PTHR33349:SF41">
    <property type="entry name" value="EMB|CAB62594.1"/>
    <property type="match status" value="1"/>
</dbReference>
<reference evidence="3 4" key="1">
    <citation type="submission" date="2024-01" db="EMBL/GenBank/DDBJ databases">
        <title>The genomes of 5 underutilized Papilionoideae crops provide insights into root nodulation and disease resistanc.</title>
        <authorList>
            <person name="Jiang F."/>
        </authorList>
    </citation>
    <scope>NUCLEOTIDE SEQUENCE [LARGE SCALE GENOMIC DNA]</scope>
    <source>
        <strain evidence="3">LVBAO_FW01</strain>
        <tissue evidence="3">Leaves</tissue>
    </source>
</reference>
<feature type="domain" description="Calmodulin-binding" evidence="2">
    <location>
        <begin position="378"/>
        <end position="539"/>
    </location>
</feature>
<dbReference type="AlphaFoldDB" id="A0AAN9QCP3"/>
<feature type="compositionally biased region" description="Low complexity" evidence="1">
    <location>
        <begin position="327"/>
        <end position="347"/>
    </location>
</feature>
<dbReference type="PANTHER" id="PTHR33349">
    <property type="entry name" value="EMB|CAB62594.1"/>
    <property type="match status" value="1"/>
</dbReference>
<dbReference type="SMART" id="SM01054">
    <property type="entry name" value="CaM_binding"/>
    <property type="match status" value="1"/>
</dbReference>
<dbReference type="Pfam" id="PF07839">
    <property type="entry name" value="CaM_binding"/>
    <property type="match status" value="1"/>
</dbReference>